<comment type="caution">
    <text evidence="1">The sequence shown here is derived from an EMBL/GenBank/DDBJ whole genome shotgun (WGS) entry which is preliminary data.</text>
</comment>
<dbReference type="Proteomes" id="UP000261174">
    <property type="component" value="Unassembled WGS sequence"/>
</dbReference>
<evidence type="ECO:0000313" key="1">
    <source>
        <dbReference type="EMBL" id="RFM31784.1"/>
    </source>
</evidence>
<organism evidence="1 2">
    <name type="scientific">Chitinophaga silvisoli</name>
    <dbReference type="NCBI Taxonomy" id="2291814"/>
    <lineage>
        <taxon>Bacteria</taxon>
        <taxon>Pseudomonadati</taxon>
        <taxon>Bacteroidota</taxon>
        <taxon>Chitinophagia</taxon>
        <taxon>Chitinophagales</taxon>
        <taxon>Chitinophagaceae</taxon>
        <taxon>Chitinophaga</taxon>
    </lineage>
</organism>
<name>A0A3E1NVB0_9BACT</name>
<accession>A0A3E1NVB0</accession>
<keyword evidence="2" id="KW-1185">Reference proteome</keyword>
<gene>
    <name evidence="1" type="ORF">DXN04_26845</name>
</gene>
<evidence type="ECO:0000313" key="2">
    <source>
        <dbReference type="Proteomes" id="UP000261174"/>
    </source>
</evidence>
<protein>
    <recommendedName>
        <fullName evidence="3">DUF1444 family protein</fullName>
    </recommendedName>
</protein>
<sequence>MDEMQVMCAEADPALDFPLHTEWLKDLAIGYVIDRGDKFTFISKRHMGEESAITEAQIKQVAIANFVRDFKFTPMQTIFGCYGLHGASDHCATVMFVEPVWQQLVGQLGKDLVVAVPAYDLLFFTPADDEEGITNLKFELYKIQGMGLEKRIRDYLFLYKRESKEWSFLEDLGEADEWDD</sequence>
<dbReference type="EMBL" id="QTJV01000012">
    <property type="protein sequence ID" value="RFM31784.1"/>
    <property type="molecule type" value="Genomic_DNA"/>
</dbReference>
<reference evidence="1 2" key="1">
    <citation type="submission" date="2018-08" db="EMBL/GenBank/DDBJ databases">
        <title>Chitinophaga sp. K20C18050901, a novel bacterium isolated from forest soil.</title>
        <authorList>
            <person name="Wang C."/>
        </authorList>
    </citation>
    <scope>NUCLEOTIDE SEQUENCE [LARGE SCALE GENOMIC DNA]</scope>
    <source>
        <strain evidence="1 2">K20C18050901</strain>
    </source>
</reference>
<evidence type="ECO:0008006" key="3">
    <source>
        <dbReference type="Google" id="ProtNLM"/>
    </source>
</evidence>
<dbReference type="AlphaFoldDB" id="A0A3E1NVB0"/>
<proteinExistence type="predicted"/>